<dbReference type="EMBL" id="BLLF01000448">
    <property type="protein sequence ID" value="GFH11910.1"/>
    <property type="molecule type" value="Genomic_DNA"/>
</dbReference>
<dbReference type="AlphaFoldDB" id="A0A699YPL7"/>
<evidence type="ECO:0000313" key="3">
    <source>
        <dbReference type="Proteomes" id="UP000485058"/>
    </source>
</evidence>
<proteinExistence type="predicted"/>
<feature type="non-terminal residue" evidence="2">
    <location>
        <position position="78"/>
    </location>
</feature>
<sequence>LAGASAPGWTDPAGSGGDASSHSRLVGGGHKLNNSTQIGEQALKLWASGLSDVSGHSDLDPFAVVKCEKVKRFSKALS</sequence>
<feature type="non-terminal residue" evidence="2">
    <location>
        <position position="1"/>
    </location>
</feature>
<evidence type="ECO:0000313" key="2">
    <source>
        <dbReference type="EMBL" id="GFH11910.1"/>
    </source>
</evidence>
<protein>
    <submittedName>
        <fullName evidence="2">Uncharacterized protein</fullName>
    </submittedName>
</protein>
<dbReference type="Proteomes" id="UP000485058">
    <property type="component" value="Unassembled WGS sequence"/>
</dbReference>
<gene>
    <name evidence="2" type="ORF">HaLaN_07492</name>
</gene>
<reference evidence="2 3" key="1">
    <citation type="submission" date="2020-02" db="EMBL/GenBank/DDBJ databases">
        <title>Draft genome sequence of Haematococcus lacustris strain NIES-144.</title>
        <authorList>
            <person name="Morimoto D."/>
            <person name="Nakagawa S."/>
            <person name="Yoshida T."/>
            <person name="Sawayama S."/>
        </authorList>
    </citation>
    <scope>NUCLEOTIDE SEQUENCE [LARGE SCALE GENOMIC DNA]</scope>
    <source>
        <strain evidence="2 3">NIES-144</strain>
    </source>
</reference>
<evidence type="ECO:0000256" key="1">
    <source>
        <dbReference type="SAM" id="MobiDB-lite"/>
    </source>
</evidence>
<comment type="caution">
    <text evidence="2">The sequence shown here is derived from an EMBL/GenBank/DDBJ whole genome shotgun (WGS) entry which is preliminary data.</text>
</comment>
<name>A0A699YPL7_HAELA</name>
<feature type="region of interest" description="Disordered" evidence="1">
    <location>
        <begin position="1"/>
        <end position="33"/>
    </location>
</feature>
<organism evidence="2 3">
    <name type="scientific">Haematococcus lacustris</name>
    <name type="common">Green alga</name>
    <name type="synonym">Haematococcus pluvialis</name>
    <dbReference type="NCBI Taxonomy" id="44745"/>
    <lineage>
        <taxon>Eukaryota</taxon>
        <taxon>Viridiplantae</taxon>
        <taxon>Chlorophyta</taxon>
        <taxon>core chlorophytes</taxon>
        <taxon>Chlorophyceae</taxon>
        <taxon>CS clade</taxon>
        <taxon>Chlamydomonadales</taxon>
        <taxon>Haematococcaceae</taxon>
        <taxon>Haematococcus</taxon>
    </lineage>
</organism>
<accession>A0A699YPL7</accession>
<keyword evidence="3" id="KW-1185">Reference proteome</keyword>